<dbReference type="AlphaFoldDB" id="A0A6N8F895"/>
<dbReference type="InterPro" id="IPR014549">
    <property type="entry name" value="FlgO"/>
</dbReference>
<comment type="caution">
    <text evidence="2">The sequence shown here is derived from an EMBL/GenBank/DDBJ whole genome shotgun (WGS) entry which is preliminary data.</text>
</comment>
<sequence>MKQFLLVLTLFLSGCTTIERLAELQNPPVEKGYEQYQPERAGASFHGHVEQLARQLLNTTNHFNIGQPILVGTFLPANTLSEEKNESLSPFGIQIQESFVTFLTQAGLKVTEFKVQKQVIISDQADRFMSRDVNSLENNITADYLLVGHYVQQENELVVNARIIDLSNKTVVAAATDYIPMNAMWSHEKVKLKNEKLYRGEY</sequence>
<name>A0A6N8F895_9GAMM</name>
<organism evidence="2 3">
    <name type="scientific">Psychrosphaera haliotis</name>
    <dbReference type="NCBI Taxonomy" id="555083"/>
    <lineage>
        <taxon>Bacteria</taxon>
        <taxon>Pseudomonadati</taxon>
        <taxon>Pseudomonadota</taxon>
        <taxon>Gammaproteobacteria</taxon>
        <taxon>Alteromonadales</taxon>
        <taxon>Pseudoalteromonadaceae</taxon>
        <taxon>Psychrosphaera</taxon>
    </lineage>
</organism>
<evidence type="ECO:0000313" key="3">
    <source>
        <dbReference type="Proteomes" id="UP000439994"/>
    </source>
</evidence>
<protein>
    <recommendedName>
        <fullName evidence="1">FlgO domain-containing protein</fullName>
    </recommendedName>
</protein>
<proteinExistence type="predicted"/>
<reference evidence="2 3" key="1">
    <citation type="submission" date="2019-11" db="EMBL/GenBank/DDBJ databases">
        <title>P. haliotis isolates from Z. marina roots.</title>
        <authorList>
            <person name="Cohen M."/>
            <person name="Jospin G."/>
            <person name="Eisen J.A."/>
            <person name="Coil D.A."/>
        </authorList>
    </citation>
    <scope>NUCLEOTIDE SEQUENCE [LARGE SCALE GENOMIC DNA]</scope>
    <source>
        <strain evidence="2 3">UCD-MCMsp1aY</strain>
    </source>
</reference>
<dbReference type="PROSITE" id="PS51257">
    <property type="entry name" value="PROKAR_LIPOPROTEIN"/>
    <property type="match status" value="1"/>
</dbReference>
<gene>
    <name evidence="2" type="ORF">GNP35_07865</name>
</gene>
<dbReference type="OrthoDB" id="6385614at2"/>
<accession>A0A6N8F895</accession>
<dbReference type="RefSeq" id="WP_155695586.1">
    <property type="nucleotide sequence ID" value="NZ_WOCD01000003.1"/>
</dbReference>
<dbReference type="Proteomes" id="UP000439994">
    <property type="component" value="Unassembled WGS sequence"/>
</dbReference>
<dbReference type="PIRSF" id="PIRSF028688">
    <property type="entry name" value="UCP_imp_028688"/>
    <property type="match status" value="1"/>
</dbReference>
<dbReference type="Gene3D" id="3.40.50.10610">
    <property type="entry name" value="ABC-type transport auxiliary lipoprotein component"/>
    <property type="match status" value="1"/>
</dbReference>
<dbReference type="EMBL" id="WOCD01000003">
    <property type="protein sequence ID" value="MUH72404.1"/>
    <property type="molecule type" value="Genomic_DNA"/>
</dbReference>
<keyword evidence="3" id="KW-1185">Reference proteome</keyword>
<feature type="domain" description="FlgO" evidence="1">
    <location>
        <begin position="50"/>
        <end position="183"/>
    </location>
</feature>
<dbReference type="Pfam" id="PF17680">
    <property type="entry name" value="FlgO"/>
    <property type="match status" value="1"/>
</dbReference>
<evidence type="ECO:0000313" key="2">
    <source>
        <dbReference type="EMBL" id="MUH72404.1"/>
    </source>
</evidence>
<dbReference type="InterPro" id="IPR041215">
    <property type="entry name" value="FlgO_dom"/>
</dbReference>
<evidence type="ECO:0000259" key="1">
    <source>
        <dbReference type="Pfam" id="PF17680"/>
    </source>
</evidence>